<dbReference type="RefSeq" id="XP_056055188.1">
    <property type="nucleotide sequence ID" value="XM_056198218.1"/>
</dbReference>
<evidence type="ECO:0000313" key="2">
    <source>
        <dbReference type="Proteomes" id="UP001144673"/>
    </source>
</evidence>
<dbReference type="AlphaFoldDB" id="A0A9W8QF85"/>
<comment type="caution">
    <text evidence="1">The sequence shown here is derived from an EMBL/GenBank/DDBJ whole genome shotgun (WGS) entry which is preliminary data.</text>
</comment>
<dbReference type="EMBL" id="JAJHUN010000007">
    <property type="protein sequence ID" value="KAJ4155064.1"/>
    <property type="molecule type" value="Genomic_DNA"/>
</dbReference>
<accession>A0A9W8QF85</accession>
<proteinExistence type="predicted"/>
<evidence type="ECO:0000313" key="1">
    <source>
        <dbReference type="EMBL" id="KAJ4155064.1"/>
    </source>
</evidence>
<reference evidence="1" key="1">
    <citation type="journal article" date="2023" name="Access Microbiol">
        <title>De-novo genome assembly for Akanthomyces muscarius, a biocontrol agent of insect agricultural pests.</title>
        <authorList>
            <person name="Erdos Z."/>
            <person name="Studholme D.J."/>
            <person name="Raymond B."/>
            <person name="Sharma M."/>
        </authorList>
    </citation>
    <scope>NUCLEOTIDE SEQUENCE</scope>
    <source>
        <strain evidence="1">Ve6</strain>
    </source>
</reference>
<gene>
    <name evidence="1" type="ORF">LMH87_000330</name>
</gene>
<name>A0A9W8QF85_AKAMU</name>
<keyword evidence="2" id="KW-1185">Reference proteome</keyword>
<dbReference type="KEGG" id="amus:LMH87_000330"/>
<dbReference type="Proteomes" id="UP001144673">
    <property type="component" value="Chromosome 6"/>
</dbReference>
<sequence>MVTVCRAASGGVPAIRSDDQQFPCLAPATSPLLDDTKFDNLRKISRSAKRHAPGVDVWLPNIPLILVTMMI</sequence>
<protein>
    <submittedName>
        <fullName evidence="1">Uncharacterized protein</fullName>
    </submittedName>
</protein>
<dbReference type="GeneID" id="80887489"/>
<organism evidence="1 2">
    <name type="scientific">Akanthomyces muscarius</name>
    <name type="common">Entomopathogenic fungus</name>
    <name type="synonym">Lecanicillium muscarium</name>
    <dbReference type="NCBI Taxonomy" id="2231603"/>
    <lineage>
        <taxon>Eukaryota</taxon>
        <taxon>Fungi</taxon>
        <taxon>Dikarya</taxon>
        <taxon>Ascomycota</taxon>
        <taxon>Pezizomycotina</taxon>
        <taxon>Sordariomycetes</taxon>
        <taxon>Hypocreomycetidae</taxon>
        <taxon>Hypocreales</taxon>
        <taxon>Cordycipitaceae</taxon>
        <taxon>Akanthomyces</taxon>
    </lineage>
</organism>